<keyword evidence="1" id="KW-0677">Repeat</keyword>
<dbReference type="InterPro" id="IPR011042">
    <property type="entry name" value="6-blade_b-propeller_TolB-like"/>
</dbReference>
<dbReference type="Proteomes" id="UP000676336">
    <property type="component" value="Unassembled WGS sequence"/>
</dbReference>
<gene>
    <name evidence="2" type="ORF">SMN809_LOCUS80003</name>
</gene>
<accession>A0A8S3JB54</accession>
<evidence type="ECO:0000256" key="1">
    <source>
        <dbReference type="ARBA" id="ARBA00022737"/>
    </source>
</evidence>
<evidence type="ECO:0000313" key="3">
    <source>
        <dbReference type="Proteomes" id="UP000676336"/>
    </source>
</evidence>
<dbReference type="InterPro" id="IPR001258">
    <property type="entry name" value="NHL_repeat"/>
</dbReference>
<protein>
    <submittedName>
        <fullName evidence="2">Uncharacterized protein</fullName>
    </submittedName>
</protein>
<feature type="non-terminal residue" evidence="2">
    <location>
        <position position="1"/>
    </location>
</feature>
<feature type="non-terminal residue" evidence="2">
    <location>
        <position position="71"/>
    </location>
</feature>
<sequence>GILVAGGRGRGNLLSQLNFPQGIIVDQLGTLYIADLYNHRIMRWPKGATEGQILFGGNGKGSLSNQFYDPI</sequence>
<dbReference type="Pfam" id="PF01436">
    <property type="entry name" value="NHL"/>
    <property type="match status" value="1"/>
</dbReference>
<name>A0A8S3JB54_9BILA</name>
<dbReference type="EMBL" id="CAJOBI010344092">
    <property type="protein sequence ID" value="CAF5216377.1"/>
    <property type="molecule type" value="Genomic_DNA"/>
</dbReference>
<reference evidence="2" key="1">
    <citation type="submission" date="2021-02" db="EMBL/GenBank/DDBJ databases">
        <authorList>
            <person name="Nowell W R."/>
        </authorList>
    </citation>
    <scope>NUCLEOTIDE SEQUENCE</scope>
</reference>
<proteinExistence type="predicted"/>
<dbReference type="AlphaFoldDB" id="A0A8S3JB54"/>
<organism evidence="2 3">
    <name type="scientific">Rotaria magnacalcarata</name>
    <dbReference type="NCBI Taxonomy" id="392030"/>
    <lineage>
        <taxon>Eukaryota</taxon>
        <taxon>Metazoa</taxon>
        <taxon>Spiralia</taxon>
        <taxon>Gnathifera</taxon>
        <taxon>Rotifera</taxon>
        <taxon>Eurotatoria</taxon>
        <taxon>Bdelloidea</taxon>
        <taxon>Philodinida</taxon>
        <taxon>Philodinidae</taxon>
        <taxon>Rotaria</taxon>
    </lineage>
</organism>
<dbReference type="Gene3D" id="2.120.10.30">
    <property type="entry name" value="TolB, C-terminal domain"/>
    <property type="match status" value="1"/>
</dbReference>
<comment type="caution">
    <text evidence="2">The sequence shown here is derived from an EMBL/GenBank/DDBJ whole genome shotgun (WGS) entry which is preliminary data.</text>
</comment>
<dbReference type="SUPFAM" id="SSF101898">
    <property type="entry name" value="NHL repeat"/>
    <property type="match status" value="1"/>
</dbReference>
<evidence type="ECO:0000313" key="2">
    <source>
        <dbReference type="EMBL" id="CAF5216377.1"/>
    </source>
</evidence>